<comment type="caution">
    <text evidence="1">The sequence shown here is derived from an EMBL/GenBank/DDBJ whole genome shotgun (WGS) entry which is preliminary data.</text>
</comment>
<proteinExistence type="predicted"/>
<name>X0X2H6_9ZZZZ</name>
<accession>X0X2H6</accession>
<gene>
    <name evidence="1" type="ORF">S01H1_65455</name>
</gene>
<organism evidence="1">
    <name type="scientific">marine sediment metagenome</name>
    <dbReference type="NCBI Taxonomy" id="412755"/>
    <lineage>
        <taxon>unclassified sequences</taxon>
        <taxon>metagenomes</taxon>
        <taxon>ecological metagenomes</taxon>
    </lineage>
</organism>
<dbReference type="EMBL" id="BARS01043214">
    <property type="protein sequence ID" value="GAG37225.1"/>
    <property type="molecule type" value="Genomic_DNA"/>
</dbReference>
<evidence type="ECO:0000313" key="1">
    <source>
        <dbReference type="EMBL" id="GAG37225.1"/>
    </source>
</evidence>
<protein>
    <submittedName>
        <fullName evidence="1">Uncharacterized protein</fullName>
    </submittedName>
</protein>
<reference evidence="1" key="1">
    <citation type="journal article" date="2014" name="Front. Microbiol.">
        <title>High frequency of phylogenetically diverse reductive dehalogenase-homologous genes in deep subseafloor sedimentary metagenomes.</title>
        <authorList>
            <person name="Kawai M."/>
            <person name="Futagami T."/>
            <person name="Toyoda A."/>
            <person name="Takaki Y."/>
            <person name="Nishi S."/>
            <person name="Hori S."/>
            <person name="Arai W."/>
            <person name="Tsubouchi T."/>
            <person name="Morono Y."/>
            <person name="Uchiyama I."/>
            <person name="Ito T."/>
            <person name="Fujiyama A."/>
            <person name="Inagaki F."/>
            <person name="Takami H."/>
        </authorList>
    </citation>
    <scope>NUCLEOTIDE SEQUENCE</scope>
    <source>
        <strain evidence="1">Expedition CK06-06</strain>
    </source>
</reference>
<sequence length="31" mass="3423">MEIMEKKGAKIKIESYSGPFGQIKGFEFTAG</sequence>
<dbReference type="AlphaFoldDB" id="X0X2H6"/>
<feature type="non-terminal residue" evidence="1">
    <location>
        <position position="31"/>
    </location>
</feature>